<evidence type="ECO:0000259" key="1">
    <source>
        <dbReference type="Pfam" id="PF18265"/>
    </source>
</evidence>
<dbReference type="GO" id="GO:0005737">
    <property type="term" value="C:cytoplasm"/>
    <property type="evidence" value="ECO:0007669"/>
    <property type="project" value="TreeGrafter"/>
</dbReference>
<dbReference type="Proteomes" id="UP000307173">
    <property type="component" value="Unassembled WGS sequence"/>
</dbReference>
<gene>
    <name evidence="2" type="ORF">CANINC_004754</name>
</gene>
<proteinExistence type="predicted"/>
<comment type="caution">
    <text evidence="2">The sequence shown here is derived from an EMBL/GenBank/DDBJ whole genome shotgun (WGS) entry which is preliminary data.</text>
</comment>
<dbReference type="InterPro" id="IPR035269">
    <property type="entry name" value="PSMD9"/>
</dbReference>
<accession>A0A4V4NF45</accession>
<dbReference type="OrthoDB" id="72325at2759"/>
<evidence type="ECO:0000313" key="3">
    <source>
        <dbReference type="Proteomes" id="UP000307173"/>
    </source>
</evidence>
<dbReference type="GO" id="GO:0005634">
    <property type="term" value="C:nucleus"/>
    <property type="evidence" value="ECO:0007669"/>
    <property type="project" value="TreeGrafter"/>
</dbReference>
<name>A0A4V4NF45_9ASCO</name>
<dbReference type="PANTHER" id="PTHR12651">
    <property type="entry name" value="26S PROTEASOME NON-ATPASE REGULATORY SUBUNIT 9"/>
    <property type="match status" value="1"/>
</dbReference>
<sequence>MTYPQYTFELTSRAQLAALSFDQLASLRSCIDSDLNHLLNHLHNSLSADMETPLLTLDGYPRNDIDVPEIRKCRSKIITLRNDYKWISEELLEKMNTQLEKNKQ</sequence>
<dbReference type="EMBL" id="SELW01000658">
    <property type="protein sequence ID" value="TID14466.1"/>
    <property type="molecule type" value="Genomic_DNA"/>
</dbReference>
<keyword evidence="3" id="KW-1185">Reference proteome</keyword>
<dbReference type="Gene3D" id="6.10.140.1710">
    <property type="match status" value="1"/>
</dbReference>
<organism evidence="2 3">
    <name type="scientific">Pichia inconspicua</name>
    <dbReference type="NCBI Taxonomy" id="52247"/>
    <lineage>
        <taxon>Eukaryota</taxon>
        <taxon>Fungi</taxon>
        <taxon>Dikarya</taxon>
        <taxon>Ascomycota</taxon>
        <taxon>Saccharomycotina</taxon>
        <taxon>Pichiomycetes</taxon>
        <taxon>Pichiales</taxon>
        <taxon>Pichiaceae</taxon>
        <taxon>Pichia</taxon>
    </lineage>
</organism>
<protein>
    <recommendedName>
        <fullName evidence="1">Nas2 N-terminal domain-containing protein</fullName>
    </recommendedName>
</protein>
<evidence type="ECO:0000313" key="2">
    <source>
        <dbReference type="EMBL" id="TID14466.1"/>
    </source>
</evidence>
<dbReference type="AlphaFoldDB" id="A0A4V4NF45"/>
<dbReference type="Pfam" id="PF18265">
    <property type="entry name" value="Nas2_N"/>
    <property type="match status" value="1"/>
</dbReference>
<dbReference type="PANTHER" id="PTHR12651:SF1">
    <property type="entry name" value="26S PROTEASOME NON-ATPASE REGULATORY SUBUNIT 9"/>
    <property type="match status" value="1"/>
</dbReference>
<dbReference type="STRING" id="52247.A0A4V4NF45"/>
<reference evidence="2 3" key="1">
    <citation type="journal article" date="2019" name="Front. Genet.">
        <title>Whole-Genome Sequencing of the Opportunistic Yeast Pathogen Candida inconspicua Uncovers Its Hybrid Origin.</title>
        <authorList>
            <person name="Mixao V."/>
            <person name="Hansen A.P."/>
            <person name="Saus E."/>
            <person name="Boekhout T."/>
            <person name="Lass-Florl C."/>
            <person name="Gabaldon T."/>
        </authorList>
    </citation>
    <scope>NUCLEOTIDE SEQUENCE [LARGE SCALE GENOMIC DNA]</scope>
    <source>
        <strain evidence="2 3">CBS 180</strain>
    </source>
</reference>
<feature type="domain" description="Nas2 N-terminal" evidence="1">
    <location>
        <begin position="22"/>
        <end position="97"/>
    </location>
</feature>
<dbReference type="InterPro" id="IPR040815">
    <property type="entry name" value="Nas2_N"/>
</dbReference>
<dbReference type="GO" id="GO:0070682">
    <property type="term" value="P:proteasome regulatory particle assembly"/>
    <property type="evidence" value="ECO:0007669"/>
    <property type="project" value="InterPro"/>
</dbReference>